<dbReference type="SFLD" id="SFLDS00029">
    <property type="entry name" value="Radical_SAM"/>
    <property type="match status" value="1"/>
</dbReference>
<evidence type="ECO:0000256" key="10">
    <source>
        <dbReference type="ARBA" id="ARBA00031213"/>
    </source>
</evidence>
<dbReference type="EMBL" id="JAAAMV010000001">
    <property type="protein sequence ID" value="NBD22874.1"/>
    <property type="molecule type" value="Genomic_DNA"/>
</dbReference>
<feature type="domain" description="TRAM" evidence="13">
    <location>
        <begin position="372"/>
        <end position="437"/>
    </location>
</feature>
<dbReference type="EC" id="2.8.4.5" evidence="3"/>
<dbReference type="InterPro" id="IPR006638">
    <property type="entry name" value="Elp3/MiaA/NifB-like_rSAM"/>
</dbReference>
<sequence>MPSVAFYTLGCKVNFYDTEAVWQLFKHEGYEQVDFETTTADVYLINTCTVTNTGDKKSRQIIRRAIRRNPDAIIAVTGCYAQTSPAEILAIEGVDLVIGTQDRDKLMGYIEELQNERKPVNAVRNIMKTREFEELDVPDFAERTRAFLKIQEGCNNFCTFCIIPWSRGLSRSRDPLSVLDQARQLVAAGYKEIVLTGIHTGGYGDDMENYRLTDLLWDLDAIEGLERIRISSIEASQIDDRMIDVLNRSSKMCRHLHIPLQAGDNDVLKRMRRKYTVEQFAEKIRLLHEAMPGVAITTDVIVGFPGETEEMYRNGFDFMEKLGFAEMHVFPYSKRTGTPAARMDDQVDEDVKNERVHQLIDLSERMQLKYAEKYVGEVLDVIPERAFNGASGEAKVMGYSDNYIQIAFDGAESLIGQLCRVKVTQAGVNECQGQLVRVLEEHAPAAERPESASRAEEAKRKPLPQAMQA</sequence>
<evidence type="ECO:0000256" key="1">
    <source>
        <dbReference type="ARBA" id="ARBA00001966"/>
    </source>
</evidence>
<dbReference type="InterPro" id="IPR013848">
    <property type="entry name" value="Methylthiotransferase_N"/>
</dbReference>
<keyword evidence="4" id="KW-0004">4Fe-4S</keyword>
<dbReference type="InterPro" id="IPR005839">
    <property type="entry name" value="Methylthiotransferase"/>
</dbReference>
<dbReference type="InterPro" id="IPR034557">
    <property type="entry name" value="ThrcA_tRNA_MEthiotransferase"/>
</dbReference>
<evidence type="ECO:0000313" key="16">
    <source>
        <dbReference type="EMBL" id="NBD22874.1"/>
    </source>
</evidence>
<dbReference type="InterPro" id="IPR038135">
    <property type="entry name" value="Methylthiotransferase_N_sf"/>
</dbReference>
<evidence type="ECO:0000256" key="5">
    <source>
        <dbReference type="ARBA" id="ARBA00022679"/>
    </source>
</evidence>
<evidence type="ECO:0000256" key="4">
    <source>
        <dbReference type="ARBA" id="ARBA00022485"/>
    </source>
</evidence>
<dbReference type="PROSITE" id="PS51918">
    <property type="entry name" value="RADICAL_SAM"/>
    <property type="match status" value="1"/>
</dbReference>
<dbReference type="InterPro" id="IPR007197">
    <property type="entry name" value="rSAM"/>
</dbReference>
<feature type="compositionally biased region" description="Basic and acidic residues" evidence="12">
    <location>
        <begin position="443"/>
        <end position="460"/>
    </location>
</feature>
<comment type="caution">
    <text evidence="16">The sequence shown here is derived from an EMBL/GenBank/DDBJ whole genome shotgun (WGS) entry which is preliminary data.</text>
</comment>
<evidence type="ECO:0000256" key="9">
    <source>
        <dbReference type="ARBA" id="ARBA00023014"/>
    </source>
</evidence>
<dbReference type="InterPro" id="IPR006467">
    <property type="entry name" value="MiaB-like_bact"/>
</dbReference>
<keyword evidence="8" id="KW-0408">Iron</keyword>
<name>A0ABW9XK85_9BACL</name>
<feature type="region of interest" description="Disordered" evidence="12">
    <location>
        <begin position="443"/>
        <end position="469"/>
    </location>
</feature>
<comment type="cofactor">
    <cofactor evidence="1">
        <name>[4Fe-4S] cluster</name>
        <dbReference type="ChEBI" id="CHEBI:49883"/>
    </cofactor>
</comment>
<evidence type="ECO:0000256" key="2">
    <source>
        <dbReference type="ARBA" id="ARBA00002399"/>
    </source>
</evidence>
<evidence type="ECO:0000256" key="7">
    <source>
        <dbReference type="ARBA" id="ARBA00022723"/>
    </source>
</evidence>
<dbReference type="RefSeq" id="WP_161741089.1">
    <property type="nucleotide sequence ID" value="NZ_JAAAMV010000001.1"/>
</dbReference>
<dbReference type="PANTHER" id="PTHR11918:SF45">
    <property type="entry name" value="THREONYLCARBAMOYLADENOSINE TRNA METHYLTHIOTRANSFERASE"/>
    <property type="match status" value="1"/>
</dbReference>
<keyword evidence="17" id="KW-1185">Reference proteome</keyword>
<dbReference type="NCBIfam" id="TIGR00089">
    <property type="entry name" value="MiaB/RimO family radical SAM methylthiotransferase"/>
    <property type="match status" value="1"/>
</dbReference>
<feature type="domain" description="Radical SAM core" evidence="15">
    <location>
        <begin position="140"/>
        <end position="369"/>
    </location>
</feature>
<evidence type="ECO:0000256" key="6">
    <source>
        <dbReference type="ARBA" id="ARBA00022691"/>
    </source>
</evidence>
<keyword evidence="5" id="KW-0808">Transferase</keyword>
<dbReference type="PROSITE" id="PS01278">
    <property type="entry name" value="MTTASE_RADICAL"/>
    <property type="match status" value="1"/>
</dbReference>
<evidence type="ECO:0000256" key="3">
    <source>
        <dbReference type="ARBA" id="ARBA00013273"/>
    </source>
</evidence>
<keyword evidence="9" id="KW-0411">Iron-sulfur</keyword>
<dbReference type="InterPro" id="IPR023404">
    <property type="entry name" value="rSAM_horseshoe"/>
</dbReference>
<evidence type="ECO:0000313" key="17">
    <source>
        <dbReference type="Proteomes" id="UP000665561"/>
    </source>
</evidence>
<dbReference type="InterPro" id="IPR020612">
    <property type="entry name" value="Methylthiotransferase_CS"/>
</dbReference>
<protein>
    <recommendedName>
        <fullName evidence="3">tRNA (N(6)-L-threonylcarbamoyladenosine(37)-C(2))-methylthiotransferase</fullName>
        <ecNumber evidence="3">2.8.4.5</ecNumber>
    </recommendedName>
    <alternativeName>
        <fullName evidence="10">tRNA-t(6)A37 methylthiotransferase</fullName>
    </alternativeName>
</protein>
<dbReference type="Pfam" id="PF04055">
    <property type="entry name" value="Radical_SAM"/>
    <property type="match status" value="1"/>
</dbReference>
<evidence type="ECO:0000256" key="11">
    <source>
        <dbReference type="ARBA" id="ARBA00051661"/>
    </source>
</evidence>
<dbReference type="InterPro" id="IPR058240">
    <property type="entry name" value="rSAM_sf"/>
</dbReference>
<dbReference type="Gene3D" id="3.80.30.20">
    <property type="entry name" value="tm_1862 like domain"/>
    <property type="match status" value="1"/>
</dbReference>
<dbReference type="SFLD" id="SFLDF00295">
    <property type="entry name" value="threonylcarbamoyladenosine_tRN"/>
    <property type="match status" value="1"/>
</dbReference>
<accession>A0ABW9XK85</accession>
<dbReference type="Pfam" id="PF00919">
    <property type="entry name" value="UPF0004"/>
    <property type="match status" value="1"/>
</dbReference>
<keyword evidence="6" id="KW-0949">S-adenosyl-L-methionine</keyword>
<comment type="catalytic activity">
    <reaction evidence="11">
        <text>N(6)-L-threonylcarbamoyladenosine(37) in tRNA + (sulfur carrier)-SH + AH2 + 2 S-adenosyl-L-methionine = 2-methylsulfanyl-N(6)-L-threonylcarbamoyladenosine(37) in tRNA + (sulfur carrier)-H + 5'-deoxyadenosine + L-methionine + A + S-adenosyl-L-homocysteine + 2 H(+)</text>
        <dbReference type="Rhea" id="RHEA:37075"/>
        <dbReference type="Rhea" id="RHEA-COMP:10163"/>
        <dbReference type="Rhea" id="RHEA-COMP:11092"/>
        <dbReference type="Rhea" id="RHEA-COMP:14737"/>
        <dbReference type="Rhea" id="RHEA-COMP:14739"/>
        <dbReference type="ChEBI" id="CHEBI:13193"/>
        <dbReference type="ChEBI" id="CHEBI:15378"/>
        <dbReference type="ChEBI" id="CHEBI:17319"/>
        <dbReference type="ChEBI" id="CHEBI:17499"/>
        <dbReference type="ChEBI" id="CHEBI:29917"/>
        <dbReference type="ChEBI" id="CHEBI:57844"/>
        <dbReference type="ChEBI" id="CHEBI:57856"/>
        <dbReference type="ChEBI" id="CHEBI:59789"/>
        <dbReference type="ChEBI" id="CHEBI:64428"/>
        <dbReference type="ChEBI" id="CHEBI:74418"/>
        <dbReference type="ChEBI" id="CHEBI:74420"/>
        <dbReference type="EC" id="2.8.4.5"/>
    </reaction>
</comment>
<evidence type="ECO:0000256" key="12">
    <source>
        <dbReference type="SAM" id="MobiDB-lite"/>
    </source>
</evidence>
<dbReference type="SMART" id="SM00729">
    <property type="entry name" value="Elp3"/>
    <property type="match status" value="1"/>
</dbReference>
<evidence type="ECO:0000259" key="13">
    <source>
        <dbReference type="PROSITE" id="PS50926"/>
    </source>
</evidence>
<dbReference type="SFLD" id="SFLDG01061">
    <property type="entry name" value="methylthiotransferase"/>
    <property type="match status" value="1"/>
</dbReference>
<evidence type="ECO:0000259" key="14">
    <source>
        <dbReference type="PROSITE" id="PS51449"/>
    </source>
</evidence>
<dbReference type="InterPro" id="IPR002792">
    <property type="entry name" value="TRAM_dom"/>
</dbReference>
<dbReference type="NCBIfam" id="TIGR01579">
    <property type="entry name" value="MiaB-like-C"/>
    <property type="match status" value="1"/>
</dbReference>
<dbReference type="PANTHER" id="PTHR11918">
    <property type="entry name" value="RADICAL SAM PROTEINS"/>
    <property type="match status" value="1"/>
</dbReference>
<dbReference type="Proteomes" id="UP000665561">
    <property type="component" value="Unassembled WGS sequence"/>
</dbReference>
<keyword evidence="7" id="KW-0479">Metal-binding</keyword>
<comment type="function">
    <text evidence="2">Catalyzes the methylthiolation of N6-threonylcarbamoyladenosine (t(6)A), leading to the formation of 2-methylthio-N6-threonylcarbamoyladenosine (ms(2)t(6)A) at position 37 in tRNAs that read codons beginning with adenine.</text>
</comment>
<organism evidence="16 17">
    <name type="scientific">Paenibacillus glycinis</name>
    <dbReference type="NCBI Taxonomy" id="2697035"/>
    <lineage>
        <taxon>Bacteria</taxon>
        <taxon>Bacillati</taxon>
        <taxon>Bacillota</taxon>
        <taxon>Bacilli</taxon>
        <taxon>Bacillales</taxon>
        <taxon>Paenibacillaceae</taxon>
        <taxon>Paenibacillus</taxon>
    </lineage>
</organism>
<dbReference type="SFLD" id="SFLDG01082">
    <property type="entry name" value="B12-binding_domain_containing"/>
    <property type="match status" value="1"/>
</dbReference>
<feature type="domain" description="MTTase N-terminal" evidence="14">
    <location>
        <begin position="2"/>
        <end position="115"/>
    </location>
</feature>
<dbReference type="Gene3D" id="3.40.50.12160">
    <property type="entry name" value="Methylthiotransferase, N-terminal domain"/>
    <property type="match status" value="1"/>
</dbReference>
<dbReference type="CDD" id="cd01335">
    <property type="entry name" value="Radical_SAM"/>
    <property type="match status" value="1"/>
</dbReference>
<evidence type="ECO:0000259" key="15">
    <source>
        <dbReference type="PROSITE" id="PS51918"/>
    </source>
</evidence>
<dbReference type="PROSITE" id="PS50926">
    <property type="entry name" value="TRAM"/>
    <property type="match status" value="1"/>
</dbReference>
<proteinExistence type="predicted"/>
<evidence type="ECO:0000256" key="8">
    <source>
        <dbReference type="ARBA" id="ARBA00023004"/>
    </source>
</evidence>
<reference evidence="16 17" key="1">
    <citation type="submission" date="2020-01" db="EMBL/GenBank/DDBJ databases">
        <title>Paenibacillus soybeanensis sp. nov. isolated from the nodules of soybean (Glycine max(L.) Merr).</title>
        <authorList>
            <person name="Wang H."/>
        </authorList>
    </citation>
    <scope>NUCLEOTIDE SEQUENCE [LARGE SCALE GENOMIC DNA]</scope>
    <source>
        <strain evidence="16 17">T1</strain>
    </source>
</reference>
<dbReference type="PROSITE" id="PS51449">
    <property type="entry name" value="MTTASE_N"/>
    <property type="match status" value="1"/>
</dbReference>
<dbReference type="SUPFAM" id="SSF102114">
    <property type="entry name" value="Radical SAM enzymes"/>
    <property type="match status" value="1"/>
</dbReference>
<gene>
    <name evidence="16" type="primary">mtaB</name>
    <name evidence="16" type="ORF">GT019_03210</name>
</gene>